<feature type="chain" id="PRO_5044986140" description="RxLR effector protein" evidence="5">
    <location>
        <begin position="24"/>
        <end position="195"/>
    </location>
</feature>
<dbReference type="GeneID" id="9466427"/>
<comment type="domain">
    <text evidence="5">The RxLR-dEER motif acts to carry the protein into the host cell cytoplasm through binding to cell surface phosphatidylinositol-3-phosphate.</text>
</comment>
<dbReference type="KEGG" id="pif:PITG_18163"/>
<dbReference type="eggNOG" id="ENOG502R83U">
    <property type="taxonomic scope" value="Eukaryota"/>
</dbReference>
<dbReference type="Proteomes" id="UP000006643">
    <property type="component" value="Unassembled WGS sequence"/>
</dbReference>
<comment type="subcellular location">
    <subcellularLocation>
        <location evidence="1 5">Secreted</location>
    </subcellularLocation>
</comment>
<evidence type="ECO:0000256" key="3">
    <source>
        <dbReference type="ARBA" id="ARBA00022525"/>
    </source>
</evidence>
<evidence type="ECO:0000256" key="1">
    <source>
        <dbReference type="ARBA" id="ARBA00004613"/>
    </source>
</evidence>
<dbReference type="PROSITE" id="PS51257">
    <property type="entry name" value="PROKAR_LIPOPROTEIN"/>
    <property type="match status" value="1"/>
</dbReference>
<keyword evidence="3 5" id="KW-0964">Secreted</keyword>
<gene>
    <name evidence="6" type="ORF">PITG_18163</name>
</gene>
<dbReference type="OrthoDB" id="117626at2759"/>
<dbReference type="InParanoid" id="D0NX59"/>
<dbReference type="InterPro" id="IPR031825">
    <property type="entry name" value="RXLR"/>
</dbReference>
<reference evidence="7" key="1">
    <citation type="journal article" date="2009" name="Nature">
        <title>Genome sequence and analysis of the Irish potato famine pathogen Phytophthora infestans.</title>
        <authorList>
            <consortium name="The Broad Institute Genome Sequencing Platform"/>
            <person name="Haas B.J."/>
            <person name="Kamoun S."/>
            <person name="Zody M.C."/>
            <person name="Jiang R.H."/>
            <person name="Handsaker R.E."/>
            <person name="Cano L.M."/>
            <person name="Grabherr M."/>
            <person name="Kodira C.D."/>
            <person name="Raffaele S."/>
            <person name="Torto-Alalibo T."/>
            <person name="Bozkurt T.O."/>
            <person name="Ah-Fong A.M."/>
            <person name="Alvarado L."/>
            <person name="Anderson V.L."/>
            <person name="Armstrong M.R."/>
            <person name="Avrova A."/>
            <person name="Baxter L."/>
            <person name="Beynon J."/>
            <person name="Boevink P.C."/>
            <person name="Bollmann S.R."/>
            <person name="Bos J.I."/>
            <person name="Bulone V."/>
            <person name="Cai G."/>
            <person name="Cakir C."/>
            <person name="Carrington J.C."/>
            <person name="Chawner M."/>
            <person name="Conti L."/>
            <person name="Costanzo S."/>
            <person name="Ewan R."/>
            <person name="Fahlgren N."/>
            <person name="Fischbach M.A."/>
            <person name="Fugelstad J."/>
            <person name="Gilroy E.M."/>
            <person name="Gnerre S."/>
            <person name="Green P.J."/>
            <person name="Grenville-Briggs L.J."/>
            <person name="Griffith J."/>
            <person name="Grunwald N.J."/>
            <person name="Horn K."/>
            <person name="Horner N.R."/>
            <person name="Hu C.H."/>
            <person name="Huitema E."/>
            <person name="Jeong D.H."/>
            <person name="Jones A.M."/>
            <person name="Jones J.D."/>
            <person name="Jones R.W."/>
            <person name="Karlsson E.K."/>
            <person name="Kunjeti S.G."/>
            <person name="Lamour K."/>
            <person name="Liu Z."/>
            <person name="Ma L."/>
            <person name="Maclean D."/>
            <person name="Chibucos M.C."/>
            <person name="McDonald H."/>
            <person name="McWalters J."/>
            <person name="Meijer H.J."/>
            <person name="Morgan W."/>
            <person name="Morris P.F."/>
            <person name="Munro C.A."/>
            <person name="O'Neill K."/>
            <person name="Ospina-Giraldo M."/>
            <person name="Pinzon A."/>
            <person name="Pritchard L."/>
            <person name="Ramsahoye B."/>
            <person name="Ren Q."/>
            <person name="Restrepo S."/>
            <person name="Roy S."/>
            <person name="Sadanandom A."/>
            <person name="Savidor A."/>
            <person name="Schornack S."/>
            <person name="Schwartz D.C."/>
            <person name="Schumann U.D."/>
            <person name="Schwessinger B."/>
            <person name="Seyer L."/>
            <person name="Sharpe T."/>
            <person name="Silvar C."/>
            <person name="Song J."/>
            <person name="Studholme D.J."/>
            <person name="Sykes S."/>
            <person name="Thines M."/>
            <person name="van de Vondervoort P.J."/>
            <person name="Phuntumart V."/>
            <person name="Wawra S."/>
            <person name="Weide R."/>
            <person name="Win J."/>
            <person name="Young C."/>
            <person name="Zhou S."/>
            <person name="Fry W."/>
            <person name="Meyers B.C."/>
            <person name="van West P."/>
            <person name="Ristaino J."/>
            <person name="Govers F."/>
            <person name="Birch P.R."/>
            <person name="Whisson S.C."/>
            <person name="Judelson H.S."/>
            <person name="Nusbaum C."/>
        </authorList>
    </citation>
    <scope>NUCLEOTIDE SEQUENCE [LARGE SCALE GENOMIC DNA]</scope>
    <source>
        <strain evidence="7">T30-4</strain>
    </source>
</reference>
<evidence type="ECO:0000313" key="7">
    <source>
        <dbReference type="Proteomes" id="UP000006643"/>
    </source>
</evidence>
<dbReference type="VEuPathDB" id="FungiDB:PITG_18163"/>
<sequence>MRLVYYVGLFVLIVAHVLTSCGAASTIANADQKSTASSSQADYNGINKYLRSDTASTAEAHMNSASDEERGIIPASVRIALKRLVAKDTTIDTHGRGKRGEKEWRAKVLKVYRVAKTTLDDYFRQPFWEFRFTVWAANKRTPAMMYDRLDIISTTGIRDKNYRIYINYLRFYEFFKGPTYNPLIIYGPMVKTNYR</sequence>
<accession>D0NX59</accession>
<evidence type="ECO:0000256" key="4">
    <source>
        <dbReference type="ARBA" id="ARBA00022729"/>
    </source>
</evidence>
<proteinExistence type="inferred from homology"/>
<feature type="signal peptide" evidence="5">
    <location>
        <begin position="1"/>
        <end position="23"/>
    </location>
</feature>
<evidence type="ECO:0000313" key="6">
    <source>
        <dbReference type="EMBL" id="EEY67654.1"/>
    </source>
</evidence>
<evidence type="ECO:0000256" key="2">
    <source>
        <dbReference type="ARBA" id="ARBA00010400"/>
    </source>
</evidence>
<evidence type="ECO:0000256" key="5">
    <source>
        <dbReference type="RuleBase" id="RU367124"/>
    </source>
</evidence>
<comment type="similarity">
    <text evidence="2 5">Belongs to the RxLR effector family.</text>
</comment>
<organism evidence="6 7">
    <name type="scientific">Phytophthora infestans (strain T30-4)</name>
    <name type="common">Potato late blight agent</name>
    <dbReference type="NCBI Taxonomy" id="403677"/>
    <lineage>
        <taxon>Eukaryota</taxon>
        <taxon>Sar</taxon>
        <taxon>Stramenopiles</taxon>
        <taxon>Oomycota</taxon>
        <taxon>Peronosporomycetes</taxon>
        <taxon>Peronosporales</taxon>
        <taxon>Peronosporaceae</taxon>
        <taxon>Phytophthora</taxon>
    </lineage>
</organism>
<dbReference type="EMBL" id="DS028180">
    <property type="protein sequence ID" value="EEY67654.1"/>
    <property type="molecule type" value="Genomic_DNA"/>
</dbReference>
<keyword evidence="7" id="KW-1185">Reference proteome</keyword>
<keyword evidence="4 5" id="KW-0732">Signal</keyword>
<dbReference type="Pfam" id="PF16810">
    <property type="entry name" value="RXLR"/>
    <property type="match status" value="1"/>
</dbReference>
<dbReference type="HOGENOM" id="CLU_1424090_0_0_1"/>
<name>D0NX59_PHYIT</name>
<dbReference type="AlphaFoldDB" id="D0NX59"/>
<protein>
    <recommendedName>
        <fullName evidence="5">RxLR effector protein</fullName>
    </recommendedName>
</protein>
<comment type="function">
    <text evidence="5">Effector that suppresses plant defense responses during pathogen infection.</text>
</comment>
<dbReference type="RefSeq" id="XP_002896317.1">
    <property type="nucleotide sequence ID" value="XM_002896271.1"/>
</dbReference>